<dbReference type="FunFam" id="3.30.450.20:FF:000099">
    <property type="entry name" value="Sensory box sensor histidine kinase"/>
    <property type="match status" value="1"/>
</dbReference>
<feature type="domain" description="Response regulatory" evidence="8">
    <location>
        <begin position="642"/>
        <end position="758"/>
    </location>
</feature>
<dbReference type="SUPFAM" id="SSF47384">
    <property type="entry name" value="Homodimeric domain of signal transducing histidine kinase"/>
    <property type="match status" value="2"/>
</dbReference>
<dbReference type="PROSITE" id="PS50113">
    <property type="entry name" value="PAC"/>
    <property type="match status" value="1"/>
</dbReference>
<dbReference type="SMART" id="SM00448">
    <property type="entry name" value="REC"/>
    <property type="match status" value="1"/>
</dbReference>
<dbReference type="SUPFAM" id="SSF55874">
    <property type="entry name" value="ATPase domain of HSP90 chaperone/DNA topoisomerase II/histidine kinase"/>
    <property type="match status" value="2"/>
</dbReference>
<feature type="domain" description="PAC" evidence="10">
    <location>
        <begin position="847"/>
        <end position="899"/>
    </location>
</feature>
<dbReference type="Pfam" id="PF00072">
    <property type="entry name" value="Response_reg"/>
    <property type="match status" value="1"/>
</dbReference>
<dbReference type="NCBIfam" id="TIGR00229">
    <property type="entry name" value="sensory_box"/>
    <property type="match status" value="1"/>
</dbReference>
<evidence type="ECO:0000259" key="10">
    <source>
        <dbReference type="PROSITE" id="PS50113"/>
    </source>
</evidence>
<reference evidence="11" key="1">
    <citation type="submission" date="2022-08" db="EMBL/GenBank/DDBJ databases">
        <title>Draft genome sequencing of Roseisolibacter agri AW1220.</title>
        <authorList>
            <person name="Tobiishi Y."/>
            <person name="Tonouchi A."/>
        </authorList>
    </citation>
    <scope>NUCLEOTIDE SEQUENCE</scope>
    <source>
        <strain evidence="11">AW1220</strain>
    </source>
</reference>
<dbReference type="SMART" id="SM00387">
    <property type="entry name" value="HATPase_c"/>
    <property type="match status" value="2"/>
</dbReference>
<dbReference type="Pfam" id="PF08448">
    <property type="entry name" value="PAS_4"/>
    <property type="match status" value="1"/>
</dbReference>
<gene>
    <name evidence="11" type="ORF">rosag_17060</name>
</gene>
<dbReference type="EC" id="2.7.13.3" evidence="2"/>
<evidence type="ECO:0000313" key="12">
    <source>
        <dbReference type="Proteomes" id="UP001161325"/>
    </source>
</evidence>
<dbReference type="InterPro" id="IPR000014">
    <property type="entry name" value="PAS"/>
</dbReference>
<keyword evidence="3 6" id="KW-0597">Phosphoprotein</keyword>
<dbReference type="RefSeq" id="WP_284349637.1">
    <property type="nucleotide sequence ID" value="NZ_BRXS01000002.1"/>
</dbReference>
<proteinExistence type="predicted"/>
<evidence type="ECO:0000256" key="3">
    <source>
        <dbReference type="ARBA" id="ARBA00022553"/>
    </source>
</evidence>
<dbReference type="Gene3D" id="3.30.450.20">
    <property type="entry name" value="PAS domain"/>
    <property type="match status" value="2"/>
</dbReference>
<evidence type="ECO:0000256" key="2">
    <source>
        <dbReference type="ARBA" id="ARBA00012438"/>
    </source>
</evidence>
<dbReference type="Gene3D" id="3.30.450.40">
    <property type="match status" value="1"/>
</dbReference>
<dbReference type="SUPFAM" id="SSF55781">
    <property type="entry name" value="GAF domain-like"/>
    <property type="match status" value="1"/>
</dbReference>
<dbReference type="Pfam" id="PF00512">
    <property type="entry name" value="HisKA"/>
    <property type="match status" value="2"/>
</dbReference>
<dbReference type="SMART" id="SM00388">
    <property type="entry name" value="HisKA"/>
    <property type="match status" value="2"/>
</dbReference>
<dbReference type="GO" id="GO:0009927">
    <property type="term" value="F:histidine phosphotransfer kinase activity"/>
    <property type="evidence" value="ECO:0007669"/>
    <property type="project" value="TreeGrafter"/>
</dbReference>
<dbReference type="InterPro" id="IPR029016">
    <property type="entry name" value="GAF-like_dom_sf"/>
</dbReference>
<dbReference type="Gene3D" id="1.10.287.130">
    <property type="match status" value="2"/>
</dbReference>
<dbReference type="InterPro" id="IPR004358">
    <property type="entry name" value="Sig_transdc_His_kin-like_C"/>
</dbReference>
<dbReference type="PANTHER" id="PTHR43047">
    <property type="entry name" value="TWO-COMPONENT HISTIDINE PROTEIN KINASE"/>
    <property type="match status" value="1"/>
</dbReference>
<dbReference type="Gene3D" id="3.40.50.2300">
    <property type="match status" value="1"/>
</dbReference>
<evidence type="ECO:0000256" key="4">
    <source>
        <dbReference type="ARBA" id="ARBA00022679"/>
    </source>
</evidence>
<dbReference type="SUPFAM" id="SSF52172">
    <property type="entry name" value="CheY-like"/>
    <property type="match status" value="1"/>
</dbReference>
<dbReference type="InterPro" id="IPR013656">
    <property type="entry name" value="PAS_4"/>
</dbReference>
<keyword evidence="5" id="KW-0418">Kinase</keyword>
<dbReference type="PROSITE" id="PS50109">
    <property type="entry name" value="HIS_KIN"/>
    <property type="match status" value="2"/>
</dbReference>
<organism evidence="11 12">
    <name type="scientific">Roseisolibacter agri</name>
    <dbReference type="NCBI Taxonomy" id="2014610"/>
    <lineage>
        <taxon>Bacteria</taxon>
        <taxon>Pseudomonadati</taxon>
        <taxon>Gemmatimonadota</taxon>
        <taxon>Gemmatimonadia</taxon>
        <taxon>Gemmatimonadales</taxon>
        <taxon>Gemmatimonadaceae</taxon>
        <taxon>Roseisolibacter</taxon>
    </lineage>
</organism>
<dbReference type="FunFam" id="3.30.565.10:FF:000006">
    <property type="entry name" value="Sensor histidine kinase WalK"/>
    <property type="match status" value="2"/>
</dbReference>
<dbReference type="EMBL" id="BRXS01000002">
    <property type="protein sequence ID" value="GLC25193.1"/>
    <property type="molecule type" value="Genomic_DNA"/>
</dbReference>
<evidence type="ECO:0000256" key="1">
    <source>
        <dbReference type="ARBA" id="ARBA00000085"/>
    </source>
</evidence>
<dbReference type="CDD" id="cd00130">
    <property type="entry name" value="PAS"/>
    <property type="match status" value="1"/>
</dbReference>
<comment type="catalytic activity">
    <reaction evidence="1">
        <text>ATP + protein L-histidine = ADP + protein N-phospho-L-histidine.</text>
        <dbReference type="EC" id="2.7.13.3"/>
    </reaction>
</comment>
<dbReference type="Gene3D" id="3.30.565.10">
    <property type="entry name" value="Histidine kinase-like ATPase, C-terminal domain"/>
    <property type="match status" value="2"/>
</dbReference>
<protein>
    <recommendedName>
        <fullName evidence="2">histidine kinase</fullName>
        <ecNumber evidence="2">2.7.13.3</ecNumber>
    </recommendedName>
</protein>
<evidence type="ECO:0000256" key="6">
    <source>
        <dbReference type="PROSITE-ProRule" id="PRU00169"/>
    </source>
</evidence>
<dbReference type="PRINTS" id="PR00344">
    <property type="entry name" value="BCTRLSENSOR"/>
</dbReference>
<feature type="domain" description="PAS" evidence="9">
    <location>
        <begin position="774"/>
        <end position="845"/>
    </location>
</feature>
<evidence type="ECO:0000259" key="9">
    <source>
        <dbReference type="PROSITE" id="PS50112"/>
    </source>
</evidence>
<dbReference type="CDD" id="cd00082">
    <property type="entry name" value="HisKA"/>
    <property type="match status" value="2"/>
</dbReference>
<dbReference type="Pfam" id="PF02518">
    <property type="entry name" value="HATPase_c"/>
    <property type="match status" value="2"/>
</dbReference>
<dbReference type="SMART" id="SM00086">
    <property type="entry name" value="PAC"/>
    <property type="match status" value="2"/>
</dbReference>
<dbReference type="SUPFAM" id="SSF55785">
    <property type="entry name" value="PYP-like sensor domain (PAS domain)"/>
    <property type="match status" value="1"/>
</dbReference>
<evidence type="ECO:0000259" key="7">
    <source>
        <dbReference type="PROSITE" id="PS50109"/>
    </source>
</evidence>
<dbReference type="PROSITE" id="PS50112">
    <property type="entry name" value="PAS"/>
    <property type="match status" value="1"/>
</dbReference>
<dbReference type="InterPro" id="IPR003594">
    <property type="entry name" value="HATPase_dom"/>
</dbReference>
<dbReference type="InterPro" id="IPR000700">
    <property type="entry name" value="PAS-assoc_C"/>
</dbReference>
<dbReference type="AlphaFoldDB" id="A0AA37QG64"/>
<evidence type="ECO:0000259" key="8">
    <source>
        <dbReference type="PROSITE" id="PS50110"/>
    </source>
</evidence>
<dbReference type="InterPro" id="IPR036097">
    <property type="entry name" value="HisK_dim/P_sf"/>
</dbReference>
<dbReference type="InterPro" id="IPR013655">
    <property type="entry name" value="PAS_fold_3"/>
</dbReference>
<feature type="modified residue" description="4-aspartylphosphate" evidence="6">
    <location>
        <position position="691"/>
    </location>
</feature>
<dbReference type="InterPro" id="IPR001789">
    <property type="entry name" value="Sig_transdc_resp-reg_receiver"/>
</dbReference>
<keyword evidence="12" id="KW-1185">Reference proteome</keyword>
<dbReference type="PROSITE" id="PS50110">
    <property type="entry name" value="RESPONSE_REGULATORY"/>
    <property type="match status" value="1"/>
</dbReference>
<dbReference type="GO" id="GO:0005886">
    <property type="term" value="C:plasma membrane"/>
    <property type="evidence" value="ECO:0007669"/>
    <property type="project" value="TreeGrafter"/>
</dbReference>
<dbReference type="InterPro" id="IPR011006">
    <property type="entry name" value="CheY-like_superfamily"/>
</dbReference>
<dbReference type="InterPro" id="IPR005467">
    <property type="entry name" value="His_kinase_dom"/>
</dbReference>
<dbReference type="SMART" id="SM00091">
    <property type="entry name" value="PAS"/>
    <property type="match status" value="1"/>
</dbReference>
<dbReference type="InterPro" id="IPR003661">
    <property type="entry name" value="HisK_dim/P_dom"/>
</dbReference>
<comment type="caution">
    <text evidence="11">The sequence shown here is derived from an EMBL/GenBank/DDBJ whole genome shotgun (WGS) entry which is preliminary data.</text>
</comment>
<keyword evidence="4" id="KW-0808">Transferase</keyword>
<dbReference type="CDD" id="cd17574">
    <property type="entry name" value="REC_OmpR"/>
    <property type="match status" value="1"/>
</dbReference>
<dbReference type="InterPro" id="IPR001610">
    <property type="entry name" value="PAC"/>
</dbReference>
<feature type="domain" description="Histidine kinase" evidence="7">
    <location>
        <begin position="354"/>
        <end position="578"/>
    </location>
</feature>
<dbReference type="Pfam" id="PF08447">
    <property type="entry name" value="PAS_3"/>
    <property type="match status" value="1"/>
</dbReference>
<dbReference type="InterPro" id="IPR035965">
    <property type="entry name" value="PAS-like_dom_sf"/>
</dbReference>
<name>A0AA37QG64_9BACT</name>
<sequence length="1141" mass="122592">MANRSTLASPRPEPTAAERLFAGGGEMGALMRAHDWAATPLGPPETWPQSLATAVRILLTSRFAMWMGWGPDLTFLYNDAYGRMTLGAKHPWALGRPSREVWAEIWADIGPRIQSVLDTGRATWDEQLLLYLERSGYSEETYHTFSYSPLADDAGAVAGHLCVVTEVTERVIGERRLDTLRRLSSALAAAGHEEADVLAAASASLADAGRDLPFTLAYLFDDDGGARLVAASGLAVGHPAAPARIPAGDAHAVWPADAMRTAPATRVVDDLAALPAARAALVPLARQGEESPAGFVVAALSPHRVFDEAYAGFVELVAGQLAASLANARAYEAERRRAAALAELDRAKTAFFSNVSHEFRTPLTLMLGPAEDALADPTTVPENRVRLELVHRNALRLLRLVNSLLDFSRIEAGRIEAVYEPTDVAVLTAELASAFRSACERAGLALTVDAPPLPAGLSTVYLDHDMWEKVVLNLLSNAFKHTFAGGITVRVRPADDGGFGDAVEVTVEDTGVGIAPDELPRIFDRFHRVANARSRTHEGTGIGLALVQELVQRHGGTIDVASTPGVGTRFTVRLRPGTAHLPAERLGPAGARRAHASTATGAAPFVQEALRWLPQTTGEHGVVSVSSTGNGARPAVAHPGARVLLADDNADMREYVARLLAAQGWDVDGVADGQAALDAARARRPDLVLSDVMMPRLDGFGLLRALRDDPALRDLPVILLSARAGEEARVEGVQSGADDYLVKPFAAQELVARVGAHLSLARLRREAETTLRESEARFRNMADHAPVMLWVTEADGGCSFLNHAWYAFTGQTAETGLGFGWLEAVHPDDRERSSDVFLDANARHAPFRLEYRLRRTDGEYRRMVDAAAPRFGDAGEFLGYIGSVVDVEERARLLDAERAARHEAETARAEAEAANRAKSEFLAVMSHELRTPLNAIGGYAELLEMGIRGPVTDEQRDDLARIQKSQQHLLGLINDVLNYARVETGNVRYSIDAVPVDESIATAEALVAPQVRARGLTLEYAGCDRALTVRADAEKLRQVLLNLLTNAVKFTAPGGRITIGCETDAARVRITVADTGIGVSPDKLTSIFEPFVQVNPRLTRTQDGVGLGLAISRDLARGMGGDLTVASQVGVGSTFTLTLSR</sequence>
<accession>A0AA37QG64</accession>
<dbReference type="FunFam" id="1.10.287.130:FF:000045">
    <property type="entry name" value="Two-component system sensor histidine kinase/response regulator"/>
    <property type="match status" value="1"/>
</dbReference>
<dbReference type="Proteomes" id="UP001161325">
    <property type="component" value="Unassembled WGS sequence"/>
</dbReference>
<dbReference type="CDD" id="cd16922">
    <property type="entry name" value="HATPase_EvgS-ArcB-TorS-like"/>
    <property type="match status" value="2"/>
</dbReference>
<dbReference type="GO" id="GO:0000155">
    <property type="term" value="F:phosphorelay sensor kinase activity"/>
    <property type="evidence" value="ECO:0007669"/>
    <property type="project" value="InterPro"/>
</dbReference>
<evidence type="ECO:0000256" key="5">
    <source>
        <dbReference type="ARBA" id="ARBA00022777"/>
    </source>
</evidence>
<dbReference type="InterPro" id="IPR036890">
    <property type="entry name" value="HATPase_C_sf"/>
</dbReference>
<feature type="domain" description="Histidine kinase" evidence="7">
    <location>
        <begin position="924"/>
        <end position="1141"/>
    </location>
</feature>
<dbReference type="PANTHER" id="PTHR43047:SF72">
    <property type="entry name" value="OSMOSENSING HISTIDINE PROTEIN KINASE SLN1"/>
    <property type="match status" value="1"/>
</dbReference>
<evidence type="ECO:0000313" key="11">
    <source>
        <dbReference type="EMBL" id="GLC25193.1"/>
    </source>
</evidence>